<evidence type="ECO:0000256" key="5">
    <source>
        <dbReference type="ARBA" id="ARBA00022723"/>
    </source>
</evidence>
<keyword evidence="13" id="KW-1185">Reference proteome</keyword>
<dbReference type="HAMAP" id="MF_00575">
    <property type="entry name" value="LpxH"/>
    <property type="match status" value="1"/>
</dbReference>
<dbReference type="EMBL" id="FNCY01000002">
    <property type="protein sequence ID" value="SDG85660.1"/>
    <property type="molecule type" value="Genomic_DNA"/>
</dbReference>
<dbReference type="InterPro" id="IPR010138">
    <property type="entry name" value="UDP-diacylglucosamine_Hdrlase"/>
</dbReference>
<protein>
    <recommendedName>
        <fullName evidence="10">UDP-2,3-diacylglucosamine hydrolase</fullName>
        <ecNumber evidence="10">3.6.1.54</ecNumber>
    </recommendedName>
    <alternativeName>
        <fullName evidence="10">UDP-2,3-diacylglucosamine diphosphatase</fullName>
    </alternativeName>
</protein>
<keyword evidence="5 10" id="KW-0479">Metal-binding</keyword>
<feature type="binding site" evidence="10">
    <location>
        <position position="125"/>
    </location>
    <ligand>
        <name>substrate</name>
    </ligand>
</feature>
<evidence type="ECO:0000256" key="3">
    <source>
        <dbReference type="ARBA" id="ARBA00022519"/>
    </source>
</evidence>
<evidence type="ECO:0000313" key="13">
    <source>
        <dbReference type="Proteomes" id="UP000198607"/>
    </source>
</evidence>
<evidence type="ECO:0000259" key="11">
    <source>
        <dbReference type="Pfam" id="PF00149"/>
    </source>
</evidence>
<evidence type="ECO:0000256" key="6">
    <source>
        <dbReference type="ARBA" id="ARBA00022801"/>
    </source>
</evidence>
<evidence type="ECO:0000256" key="4">
    <source>
        <dbReference type="ARBA" id="ARBA00022556"/>
    </source>
</evidence>
<dbReference type="Proteomes" id="UP000198607">
    <property type="component" value="Unassembled WGS sequence"/>
</dbReference>
<dbReference type="InterPro" id="IPR029052">
    <property type="entry name" value="Metallo-depent_PP-like"/>
</dbReference>
<dbReference type="Pfam" id="PF00149">
    <property type="entry name" value="Metallophos"/>
    <property type="match status" value="1"/>
</dbReference>
<feature type="binding site" evidence="10">
    <location>
        <begin position="82"/>
        <end position="83"/>
    </location>
    <ligand>
        <name>substrate</name>
    </ligand>
</feature>
<comment type="pathway">
    <text evidence="10">Glycolipid biosynthesis; lipid IV(A) biosynthesis; lipid IV(A) from (3R)-3-hydroxytetradecanoyl-[acyl-carrier-protein] and UDP-N-acetyl-alpha-D-glucosamine: step 4/6.</text>
</comment>
<feature type="domain" description="Calcineurin-like phosphoesterase" evidence="11">
    <location>
        <begin position="2"/>
        <end position="205"/>
    </location>
</feature>
<comment type="subcellular location">
    <subcellularLocation>
        <location evidence="10">Cell inner membrane</location>
        <topology evidence="10">Peripheral membrane protein</topology>
        <orientation evidence="10">Cytoplasmic side</orientation>
    </subcellularLocation>
</comment>
<dbReference type="STRING" id="83767.SAMN05660652_00742"/>
<dbReference type="OrthoDB" id="9783283at2"/>
<dbReference type="SUPFAM" id="SSF56300">
    <property type="entry name" value="Metallo-dependent phosphatases"/>
    <property type="match status" value="1"/>
</dbReference>
<feature type="binding site" evidence="10">
    <location>
        <position position="7"/>
    </location>
    <ligand>
        <name>Mn(2+)</name>
        <dbReference type="ChEBI" id="CHEBI:29035"/>
        <label>1</label>
    </ligand>
</feature>
<dbReference type="GO" id="GO:0030145">
    <property type="term" value="F:manganese ion binding"/>
    <property type="evidence" value="ECO:0007669"/>
    <property type="project" value="UniProtKB-UniRule"/>
</dbReference>
<proteinExistence type="inferred from homology"/>
<feature type="binding site" evidence="10">
    <location>
        <position position="9"/>
    </location>
    <ligand>
        <name>Mn(2+)</name>
        <dbReference type="ChEBI" id="CHEBI:29035"/>
        <label>1</label>
    </ligand>
</feature>
<accession>A0A1G7XPT7</accession>
<dbReference type="GO" id="GO:0005737">
    <property type="term" value="C:cytoplasm"/>
    <property type="evidence" value="ECO:0007669"/>
    <property type="project" value="InterPro"/>
</dbReference>
<comment type="function">
    <text evidence="10">Hydrolyzes the pyrophosphate bond of UDP-2,3-diacylglucosamine to yield 2,3-diacylglucosamine 1-phosphate (lipid X) and UMP by catalyzing the attack of water at the alpha-P atom. Involved in the biosynthesis of lipid A, a phosphorylated glycolipid that anchors the lipopolysaccharide to the outer membrane of the cell.</text>
</comment>
<dbReference type="GO" id="GO:0019897">
    <property type="term" value="C:extrinsic component of plasma membrane"/>
    <property type="evidence" value="ECO:0007669"/>
    <property type="project" value="UniProtKB-UniRule"/>
</dbReference>
<keyword evidence="7 10" id="KW-0443">Lipid metabolism</keyword>
<dbReference type="PANTHER" id="PTHR34990">
    <property type="entry name" value="UDP-2,3-DIACYLGLUCOSAMINE HYDROLASE-RELATED"/>
    <property type="match status" value="1"/>
</dbReference>
<dbReference type="GO" id="GO:0009245">
    <property type="term" value="P:lipid A biosynthetic process"/>
    <property type="evidence" value="ECO:0007669"/>
    <property type="project" value="UniProtKB-UniRule"/>
</dbReference>
<keyword evidence="9 10" id="KW-0464">Manganese</keyword>
<dbReference type="CDD" id="cd07398">
    <property type="entry name" value="MPP_YbbF-LpxH"/>
    <property type="match status" value="1"/>
</dbReference>
<keyword evidence="1 10" id="KW-1003">Cell membrane</keyword>
<feature type="binding site" evidence="10">
    <location>
        <position position="82"/>
    </location>
    <ligand>
        <name>Mn(2+)</name>
        <dbReference type="ChEBI" id="CHEBI:29035"/>
        <label>2</label>
    </ligand>
</feature>
<evidence type="ECO:0000256" key="8">
    <source>
        <dbReference type="ARBA" id="ARBA00023136"/>
    </source>
</evidence>
<keyword evidence="3 10" id="KW-0997">Cell inner membrane</keyword>
<comment type="similarity">
    <text evidence="10">Belongs to the LpxH family.</text>
</comment>
<evidence type="ECO:0000256" key="1">
    <source>
        <dbReference type="ARBA" id="ARBA00022475"/>
    </source>
</evidence>
<dbReference type="PANTHER" id="PTHR34990:SF1">
    <property type="entry name" value="UDP-2,3-DIACYLGLUCOSAMINE HYDROLASE"/>
    <property type="match status" value="1"/>
</dbReference>
<keyword evidence="8 10" id="KW-0472">Membrane</keyword>
<dbReference type="NCBIfam" id="TIGR01854">
    <property type="entry name" value="lipid_A_lpxH"/>
    <property type="match status" value="1"/>
</dbReference>
<dbReference type="EC" id="3.6.1.54" evidence="10"/>
<feature type="binding site" evidence="10">
    <location>
        <position position="163"/>
    </location>
    <ligand>
        <name>substrate</name>
    </ligand>
</feature>
<sequence length="249" mass="28199">MIHFISDLHLSSDTPGIARRFLHYLEHDARSAEQLFILGDLFEAWPGDDCLDEPEDHLERDIAAALRRTGDAGVKISVMHGNRDFMLGEDFARRCGARLLPDPFLLPIDGGAIVLSHGDALCTDDIEYQAFRAKVRHPAFRAAVLSRPLSERKATAAALRQQSEQAKQEKNAQGRYSSDLNREATDAFLREHGCIVFIHGHTHQPATHTHQIEARTVERWVLADWTEIRGEYLAFDGRDFRRCPIQLPL</sequence>
<dbReference type="GO" id="GO:0008758">
    <property type="term" value="F:UDP-2,3-diacylglucosamine hydrolase activity"/>
    <property type="evidence" value="ECO:0007669"/>
    <property type="project" value="UniProtKB-UniRule"/>
</dbReference>
<dbReference type="NCBIfam" id="NF003743">
    <property type="entry name" value="PRK05340.1"/>
    <property type="match status" value="1"/>
</dbReference>
<dbReference type="RefSeq" id="WP_091933807.1">
    <property type="nucleotide sequence ID" value="NZ_FNCY01000002.1"/>
</dbReference>
<keyword evidence="6 10" id="KW-0378">Hydrolase</keyword>
<comment type="cofactor">
    <cofactor evidence="10">
        <name>Mn(2+)</name>
        <dbReference type="ChEBI" id="CHEBI:29035"/>
    </cofactor>
    <text evidence="10">Binds 2 Mn(2+) ions per subunit in a binuclear metal center.</text>
</comment>
<feature type="binding site" evidence="10">
    <location>
        <position position="167"/>
    </location>
    <ligand>
        <name>substrate</name>
    </ligand>
</feature>
<reference evidence="12 13" key="1">
    <citation type="submission" date="2016-10" db="EMBL/GenBank/DDBJ databases">
        <authorList>
            <person name="de Groot N.N."/>
        </authorList>
    </citation>
    <scope>NUCLEOTIDE SEQUENCE [LARGE SCALE GENOMIC DNA]</scope>
    <source>
        <strain evidence="12 13">DSM 5885</strain>
    </source>
</reference>
<keyword evidence="4 10" id="KW-0441">Lipid A biosynthesis</keyword>
<dbReference type="Gene3D" id="3.60.21.10">
    <property type="match status" value="1"/>
</dbReference>
<feature type="binding site" evidence="10">
    <location>
        <position position="170"/>
    </location>
    <ligand>
        <name>substrate</name>
    </ligand>
</feature>
<organism evidence="12 13">
    <name type="scientific">Propionivibrio dicarboxylicus</name>
    <dbReference type="NCBI Taxonomy" id="83767"/>
    <lineage>
        <taxon>Bacteria</taxon>
        <taxon>Pseudomonadati</taxon>
        <taxon>Pseudomonadota</taxon>
        <taxon>Betaproteobacteria</taxon>
        <taxon>Rhodocyclales</taxon>
        <taxon>Rhodocyclaceae</taxon>
        <taxon>Propionivibrio</taxon>
    </lineage>
</organism>
<comment type="catalytic activity">
    <reaction evidence="10">
        <text>UDP-2-N,3-O-bis[(3R)-3-hydroxytetradecanoyl]-alpha-D-glucosamine + H2O = 2-N,3-O-bis[(3R)-3-hydroxytetradecanoyl]-alpha-D-glucosaminyl 1-phosphate + UMP + 2 H(+)</text>
        <dbReference type="Rhea" id="RHEA:25213"/>
        <dbReference type="ChEBI" id="CHEBI:15377"/>
        <dbReference type="ChEBI" id="CHEBI:15378"/>
        <dbReference type="ChEBI" id="CHEBI:57865"/>
        <dbReference type="ChEBI" id="CHEBI:57957"/>
        <dbReference type="ChEBI" id="CHEBI:78847"/>
        <dbReference type="EC" id="3.6.1.54"/>
    </reaction>
</comment>
<evidence type="ECO:0000313" key="12">
    <source>
        <dbReference type="EMBL" id="SDG85660.1"/>
    </source>
</evidence>
<evidence type="ECO:0000256" key="7">
    <source>
        <dbReference type="ARBA" id="ARBA00023098"/>
    </source>
</evidence>
<feature type="binding site" evidence="10">
    <location>
        <position position="40"/>
    </location>
    <ligand>
        <name>Mn(2+)</name>
        <dbReference type="ChEBI" id="CHEBI:29035"/>
        <label>2</label>
    </ligand>
</feature>
<evidence type="ECO:0000256" key="10">
    <source>
        <dbReference type="HAMAP-Rule" id="MF_00575"/>
    </source>
</evidence>
<feature type="binding site" evidence="10">
    <location>
        <position position="203"/>
    </location>
    <ligand>
        <name>Mn(2+)</name>
        <dbReference type="ChEBI" id="CHEBI:29035"/>
        <label>1</label>
    </ligand>
</feature>
<feature type="binding site" evidence="10">
    <location>
        <position position="40"/>
    </location>
    <ligand>
        <name>Mn(2+)</name>
        <dbReference type="ChEBI" id="CHEBI:29035"/>
        <label>1</label>
    </ligand>
</feature>
<feature type="binding site" evidence="10">
    <location>
        <position position="201"/>
    </location>
    <ligand>
        <name>substrate</name>
    </ligand>
</feature>
<dbReference type="InterPro" id="IPR043461">
    <property type="entry name" value="LpxH-like"/>
</dbReference>
<evidence type="ECO:0000256" key="2">
    <source>
        <dbReference type="ARBA" id="ARBA00022516"/>
    </source>
</evidence>
<feature type="binding site" evidence="10">
    <location>
        <position position="117"/>
    </location>
    <ligand>
        <name>Mn(2+)</name>
        <dbReference type="ChEBI" id="CHEBI:29035"/>
        <label>2</label>
    </ligand>
</feature>
<dbReference type="AlphaFoldDB" id="A0A1G7XPT7"/>
<gene>
    <name evidence="10" type="primary">lpxH</name>
    <name evidence="12" type="ORF">SAMN05660652_00742</name>
</gene>
<dbReference type="InterPro" id="IPR004843">
    <property type="entry name" value="Calcineurin-like_PHP"/>
</dbReference>
<keyword evidence="2 10" id="KW-0444">Lipid biosynthesis</keyword>
<evidence type="ECO:0000256" key="9">
    <source>
        <dbReference type="ARBA" id="ARBA00023211"/>
    </source>
</evidence>
<dbReference type="UniPathway" id="UPA00359">
    <property type="reaction ID" value="UER00480"/>
</dbReference>
<name>A0A1G7XPT7_9RHOO</name>
<feature type="binding site" evidence="10">
    <location>
        <position position="201"/>
    </location>
    <ligand>
        <name>Mn(2+)</name>
        <dbReference type="ChEBI" id="CHEBI:29035"/>
        <label>2</label>
    </ligand>
</feature>